<sequence length="572" mass="65027">MSGNLLADIRAWTANEFPGFVSCVNKLTQLNEPNARESVDLIRTLRERLHLLPDHLIRQLFEPMNDLGSWINCEKTVAKEVTQLLVSIAVHFNSISQDVIDAFVLFLFNKTDPMSDRPDHDEMLVVQFFQQLMKIAPQSERFVTERILNKFPGWRKPLIDILWPMLNSLYLFCSPSTSSFFSIASKSALFSQLCKLLIDLEFNLQDHPGELLSFVTSIEPLIDYDNFQSMRATICEFLTSETVSSTIDRNNTNDWVKLDLLTWLLSSHLPVLCAATDPKQKLDWPLLCAVFKQMRGLFAQHVLPVSSSSLNAFPLICSFTTTLRGGLMVSFAEFLWTSVKDEHKDIGSRTHALSFLTFLMARTNACFLDLVVELLHEMTGWCVDYVYKNRNRFSHTKVSDLVRTNSVYYAVCDSLFYTLVQLHASLFDSTYYRSSCDRLPLAQIILSPLDPLSHMKSNLRMAISMLVSAYNFGWGMIAVGLEQNSGTHLTVEHLQQLEPSNFFTLPFTPFPFRFSQPILSRLVRPYSLGKPIQAVTDSSSESELPARKRRKVPNGATQGLDVTKLSRIINGT</sequence>
<gene>
    <name evidence="2" type="ORF">ECPE_LOCUS149</name>
</gene>
<dbReference type="EMBL" id="UZAN01000441">
    <property type="protein sequence ID" value="VDP19356.1"/>
    <property type="molecule type" value="Genomic_DNA"/>
</dbReference>
<dbReference type="Pfam" id="PF05327">
    <property type="entry name" value="RRN3"/>
    <property type="match status" value="1"/>
</dbReference>
<reference evidence="2 3" key="2">
    <citation type="submission" date="2018-11" db="EMBL/GenBank/DDBJ databases">
        <authorList>
            <consortium name="Pathogen Informatics"/>
        </authorList>
    </citation>
    <scope>NUCLEOTIDE SEQUENCE [LARGE SCALE GENOMIC DNA]</scope>
    <source>
        <strain evidence="2 3">Egypt</strain>
    </source>
</reference>
<name>A0A182ZZL4_9TREM</name>
<keyword evidence="3" id="KW-1185">Reference proteome</keyword>
<accession>A0A182ZZL4</accession>
<evidence type="ECO:0000256" key="1">
    <source>
        <dbReference type="ARBA" id="ARBA00010098"/>
    </source>
</evidence>
<organism evidence="4">
    <name type="scientific">Echinostoma caproni</name>
    <dbReference type="NCBI Taxonomy" id="27848"/>
    <lineage>
        <taxon>Eukaryota</taxon>
        <taxon>Metazoa</taxon>
        <taxon>Spiralia</taxon>
        <taxon>Lophotrochozoa</taxon>
        <taxon>Platyhelminthes</taxon>
        <taxon>Trematoda</taxon>
        <taxon>Digenea</taxon>
        <taxon>Plagiorchiida</taxon>
        <taxon>Echinostomata</taxon>
        <taxon>Echinostomatoidea</taxon>
        <taxon>Echinostomatidae</taxon>
        <taxon>Echinostoma</taxon>
    </lineage>
</organism>
<dbReference type="GO" id="GO:0006361">
    <property type="term" value="P:transcription initiation at RNA polymerase I promoter"/>
    <property type="evidence" value="ECO:0007669"/>
    <property type="project" value="InterPro"/>
</dbReference>
<dbReference type="WBParaSite" id="ECPE_0000014801-mRNA-1">
    <property type="protein sequence ID" value="ECPE_0000014801-mRNA-1"/>
    <property type="gene ID" value="ECPE_0000014801"/>
</dbReference>
<dbReference type="Proteomes" id="UP000272942">
    <property type="component" value="Unassembled WGS sequence"/>
</dbReference>
<dbReference type="GO" id="GO:0001181">
    <property type="term" value="F:RNA polymerase I general transcription initiation factor activity"/>
    <property type="evidence" value="ECO:0007669"/>
    <property type="project" value="InterPro"/>
</dbReference>
<evidence type="ECO:0000313" key="2">
    <source>
        <dbReference type="EMBL" id="VDP19356.1"/>
    </source>
</evidence>
<reference evidence="4" key="1">
    <citation type="submission" date="2016-06" db="UniProtKB">
        <authorList>
            <consortium name="WormBaseParasite"/>
        </authorList>
    </citation>
    <scope>IDENTIFICATION</scope>
</reference>
<dbReference type="PANTHER" id="PTHR12790">
    <property type="entry name" value="TRANSCRIPTION INITIATION FACTOR IA RRN3"/>
    <property type="match status" value="1"/>
</dbReference>
<protein>
    <submittedName>
        <fullName evidence="2 4">Uncharacterized protein</fullName>
    </submittedName>
</protein>
<evidence type="ECO:0000313" key="3">
    <source>
        <dbReference type="Proteomes" id="UP000272942"/>
    </source>
</evidence>
<dbReference type="OrthoDB" id="26970at2759"/>
<proteinExistence type="inferred from homology"/>
<dbReference type="PANTHER" id="PTHR12790:SF0">
    <property type="entry name" value="RNA POLYMERASE I-SPECIFIC TRANSCRIPTION INITIATION FACTOR RRN3-RELATED"/>
    <property type="match status" value="1"/>
</dbReference>
<evidence type="ECO:0000313" key="4">
    <source>
        <dbReference type="WBParaSite" id="ECPE_0000014801-mRNA-1"/>
    </source>
</evidence>
<dbReference type="GO" id="GO:0001042">
    <property type="term" value="F:RNA polymerase I core binding"/>
    <property type="evidence" value="ECO:0007669"/>
    <property type="project" value="TreeGrafter"/>
</dbReference>
<dbReference type="GO" id="GO:0005634">
    <property type="term" value="C:nucleus"/>
    <property type="evidence" value="ECO:0007669"/>
    <property type="project" value="TreeGrafter"/>
</dbReference>
<dbReference type="InterPro" id="IPR007991">
    <property type="entry name" value="RNA_pol_I_trans_ini_fac_RRN3"/>
</dbReference>
<comment type="similarity">
    <text evidence="1">Belongs to the RRN3 family.</text>
</comment>
<dbReference type="AlphaFoldDB" id="A0A182ZZL4"/>